<sequence length="93" mass="9601">RVGFWGEARGGTVNGKAARQRGCCGLSFSPPAPTPRPGLGLARDSASLGRISHGSPEPGDSQSPSSRRIDRGVRCLLPLLRSGNYCPGAGAEK</sequence>
<dbReference type="EMBL" id="CYRY02044522">
    <property type="protein sequence ID" value="VCX39495.1"/>
    <property type="molecule type" value="Genomic_DNA"/>
</dbReference>
<feature type="region of interest" description="Disordered" evidence="1">
    <location>
        <begin position="25"/>
        <end position="69"/>
    </location>
</feature>
<evidence type="ECO:0000313" key="3">
    <source>
        <dbReference type="Proteomes" id="UP000269945"/>
    </source>
</evidence>
<comment type="caution">
    <text evidence="2">The sequence shown here is derived from an EMBL/GenBank/DDBJ whole genome shotgun (WGS) entry which is preliminary data.</text>
</comment>
<evidence type="ECO:0000313" key="2">
    <source>
        <dbReference type="EMBL" id="VCX39495.1"/>
    </source>
</evidence>
<reference evidence="2 3" key="1">
    <citation type="submission" date="2018-10" db="EMBL/GenBank/DDBJ databases">
        <authorList>
            <person name="Ekblom R."/>
            <person name="Jareborg N."/>
        </authorList>
    </citation>
    <scope>NUCLEOTIDE SEQUENCE [LARGE SCALE GENOMIC DNA]</scope>
    <source>
        <tissue evidence="2">Muscle</tissue>
    </source>
</reference>
<protein>
    <submittedName>
        <fullName evidence="2">Uncharacterized protein</fullName>
    </submittedName>
</protein>
<name>A0A9X9Q8L7_GULGU</name>
<feature type="non-terminal residue" evidence="2">
    <location>
        <position position="1"/>
    </location>
</feature>
<dbReference type="Proteomes" id="UP000269945">
    <property type="component" value="Unassembled WGS sequence"/>
</dbReference>
<keyword evidence="3" id="KW-1185">Reference proteome</keyword>
<accession>A0A9X9Q8L7</accession>
<gene>
    <name evidence="2" type="ORF">BN2614_LOCUS1</name>
</gene>
<organism evidence="2 3">
    <name type="scientific">Gulo gulo</name>
    <name type="common">Wolverine</name>
    <name type="synonym">Gluton</name>
    <dbReference type="NCBI Taxonomy" id="48420"/>
    <lineage>
        <taxon>Eukaryota</taxon>
        <taxon>Metazoa</taxon>
        <taxon>Chordata</taxon>
        <taxon>Craniata</taxon>
        <taxon>Vertebrata</taxon>
        <taxon>Euteleostomi</taxon>
        <taxon>Mammalia</taxon>
        <taxon>Eutheria</taxon>
        <taxon>Laurasiatheria</taxon>
        <taxon>Carnivora</taxon>
        <taxon>Caniformia</taxon>
        <taxon>Musteloidea</taxon>
        <taxon>Mustelidae</taxon>
        <taxon>Guloninae</taxon>
        <taxon>Gulo</taxon>
    </lineage>
</organism>
<dbReference type="AlphaFoldDB" id="A0A9X9Q8L7"/>
<evidence type="ECO:0000256" key="1">
    <source>
        <dbReference type="SAM" id="MobiDB-lite"/>
    </source>
</evidence>
<proteinExistence type="predicted"/>